<dbReference type="Pfam" id="PF13180">
    <property type="entry name" value="PDZ_2"/>
    <property type="match status" value="1"/>
</dbReference>
<dbReference type="AlphaFoldDB" id="A0AAD6LA78"/>
<feature type="region of interest" description="Disordered" evidence="1">
    <location>
        <begin position="1"/>
        <end position="28"/>
    </location>
</feature>
<dbReference type="SMART" id="SM00228">
    <property type="entry name" value="PDZ"/>
    <property type="match status" value="1"/>
</dbReference>
<dbReference type="InterPro" id="IPR001478">
    <property type="entry name" value="PDZ"/>
</dbReference>
<accession>A0AAD6LA78</accession>
<dbReference type="SUPFAM" id="SSF50494">
    <property type="entry name" value="Trypsin-like serine proteases"/>
    <property type="match status" value="1"/>
</dbReference>
<dbReference type="Proteomes" id="UP001164929">
    <property type="component" value="Chromosome 18"/>
</dbReference>
<dbReference type="Pfam" id="PF13365">
    <property type="entry name" value="Trypsin_2"/>
    <property type="match status" value="1"/>
</dbReference>
<dbReference type="Gene3D" id="2.30.42.10">
    <property type="match status" value="1"/>
</dbReference>
<sequence>MESATSSKRQRVVQRAARDTVDEEEEEMFDERSVNKDLDIDSKIAALKVSLSVVCLLSRTGGKNLCRCSGTVVECERKQESGGGGGGGEFVATILTSANLLRFPAYSRYTFLAPDITVEVYLSKGKPLKGQVLGYDFHYNLAIIQITTDYPLPTAILTDIDVSMPLTPTPLLTDSKPFGLRPHTVDSSLFKLRGGDKVIALARTHNCHCLLVESGMLSIYKSSWLHCQELLYTSCKTTQVYIGGPLINCDGEVIGIVFHYDGYAAFLPINIASRCLQLLKRDRGVCHPWLGMTLTNSYAAKASVLEEIIQKFPHIRNGIIVKDVMKGSPAAHAGIISKDIIVECDGEVVRCSLEFCRMVWNRASQSVEVVVMRPSSSKPVKLTMVADELKPASYNWQVLFHLFACWFSYRNTSWPVPADKEYAAVIWMSIDLAVQRTTTWLDA</sequence>
<dbReference type="PROSITE" id="PS50106">
    <property type="entry name" value="PDZ"/>
    <property type="match status" value="1"/>
</dbReference>
<organism evidence="3 4">
    <name type="scientific">Populus alba x Populus x berolinensis</name>
    <dbReference type="NCBI Taxonomy" id="444605"/>
    <lineage>
        <taxon>Eukaryota</taxon>
        <taxon>Viridiplantae</taxon>
        <taxon>Streptophyta</taxon>
        <taxon>Embryophyta</taxon>
        <taxon>Tracheophyta</taxon>
        <taxon>Spermatophyta</taxon>
        <taxon>Magnoliopsida</taxon>
        <taxon>eudicotyledons</taxon>
        <taxon>Gunneridae</taxon>
        <taxon>Pentapetalae</taxon>
        <taxon>rosids</taxon>
        <taxon>fabids</taxon>
        <taxon>Malpighiales</taxon>
        <taxon>Salicaceae</taxon>
        <taxon>Saliceae</taxon>
        <taxon>Populus</taxon>
    </lineage>
</organism>
<name>A0AAD6LA78_9ROSI</name>
<protein>
    <recommendedName>
        <fullName evidence="2">PDZ domain-containing protein</fullName>
    </recommendedName>
</protein>
<reference evidence="3 4" key="1">
    <citation type="journal article" date="2023" name="Mol. Ecol. Resour.">
        <title>Chromosome-level genome assembly of a triploid poplar Populus alba 'Berolinensis'.</title>
        <authorList>
            <person name="Chen S."/>
            <person name="Yu Y."/>
            <person name="Wang X."/>
            <person name="Wang S."/>
            <person name="Zhang T."/>
            <person name="Zhou Y."/>
            <person name="He R."/>
            <person name="Meng N."/>
            <person name="Wang Y."/>
            <person name="Liu W."/>
            <person name="Liu Z."/>
            <person name="Liu J."/>
            <person name="Guo Q."/>
            <person name="Huang H."/>
            <person name="Sederoff R.R."/>
            <person name="Wang G."/>
            <person name="Qu G."/>
            <person name="Chen S."/>
        </authorList>
    </citation>
    <scope>NUCLEOTIDE SEQUENCE [LARGE SCALE GENOMIC DNA]</scope>
    <source>
        <strain evidence="3">SC-2020</strain>
    </source>
</reference>
<evidence type="ECO:0000313" key="3">
    <source>
        <dbReference type="EMBL" id="KAJ6956854.1"/>
    </source>
</evidence>
<dbReference type="PANTHER" id="PTHR47389">
    <property type="entry name" value="OS09G0436400 PROTEIN"/>
    <property type="match status" value="1"/>
</dbReference>
<dbReference type="Gene3D" id="2.40.10.120">
    <property type="match status" value="1"/>
</dbReference>
<dbReference type="PANTHER" id="PTHR47389:SF4">
    <property type="entry name" value="OS09G0436400 PROTEIN"/>
    <property type="match status" value="1"/>
</dbReference>
<evidence type="ECO:0000259" key="2">
    <source>
        <dbReference type="PROSITE" id="PS50106"/>
    </source>
</evidence>
<comment type="caution">
    <text evidence="3">The sequence shown here is derived from an EMBL/GenBank/DDBJ whole genome shotgun (WGS) entry which is preliminary data.</text>
</comment>
<feature type="domain" description="PDZ" evidence="2">
    <location>
        <begin position="275"/>
        <end position="375"/>
    </location>
</feature>
<evidence type="ECO:0000313" key="4">
    <source>
        <dbReference type="Proteomes" id="UP001164929"/>
    </source>
</evidence>
<dbReference type="EMBL" id="JAQIZT010000018">
    <property type="protein sequence ID" value="KAJ6956854.1"/>
    <property type="molecule type" value="Genomic_DNA"/>
</dbReference>
<dbReference type="InterPro" id="IPR036034">
    <property type="entry name" value="PDZ_sf"/>
</dbReference>
<keyword evidence="4" id="KW-1185">Reference proteome</keyword>
<proteinExistence type="predicted"/>
<dbReference type="SUPFAM" id="SSF50156">
    <property type="entry name" value="PDZ domain-like"/>
    <property type="match status" value="1"/>
</dbReference>
<dbReference type="InterPro" id="IPR009003">
    <property type="entry name" value="Peptidase_S1_PA"/>
</dbReference>
<evidence type="ECO:0000256" key="1">
    <source>
        <dbReference type="SAM" id="MobiDB-lite"/>
    </source>
</evidence>
<gene>
    <name evidence="3" type="ORF">NC653_038922</name>
</gene>